<keyword evidence="2" id="KW-0808">Transferase</keyword>
<evidence type="ECO:0000256" key="3">
    <source>
        <dbReference type="ARBA" id="ARBA00023315"/>
    </source>
</evidence>
<name>A0AAD4S7S9_9MAGN</name>
<dbReference type="Proteomes" id="UP001202328">
    <property type="component" value="Unassembled WGS sequence"/>
</dbReference>
<dbReference type="EMBL" id="JAJJMB010013564">
    <property type="protein sequence ID" value="KAI3867310.1"/>
    <property type="molecule type" value="Genomic_DNA"/>
</dbReference>
<dbReference type="GO" id="GO:0016746">
    <property type="term" value="F:acyltransferase activity"/>
    <property type="evidence" value="ECO:0007669"/>
    <property type="project" value="UniProtKB-KW"/>
</dbReference>
<evidence type="ECO:0000256" key="2">
    <source>
        <dbReference type="ARBA" id="ARBA00022679"/>
    </source>
</evidence>
<protein>
    <submittedName>
        <fullName evidence="4">Uncharacterized protein</fullName>
    </submittedName>
</protein>
<evidence type="ECO:0000256" key="1">
    <source>
        <dbReference type="ARBA" id="ARBA00009861"/>
    </source>
</evidence>
<dbReference type="Pfam" id="PF02458">
    <property type="entry name" value="Transferase"/>
    <property type="match status" value="1"/>
</dbReference>
<dbReference type="Gene3D" id="3.30.559.10">
    <property type="entry name" value="Chloramphenicol acetyltransferase-like domain"/>
    <property type="match status" value="2"/>
</dbReference>
<accession>A0AAD4S7S9</accession>
<evidence type="ECO:0000313" key="4">
    <source>
        <dbReference type="EMBL" id="KAI3867310.1"/>
    </source>
</evidence>
<comment type="similarity">
    <text evidence="1">Belongs to the plant acyltransferase family.</text>
</comment>
<comment type="caution">
    <text evidence="4">The sequence shown here is derived from an EMBL/GenBank/DDBJ whole genome shotgun (WGS) entry which is preliminary data.</text>
</comment>
<dbReference type="PANTHER" id="PTHR31623">
    <property type="entry name" value="F21J9.9"/>
    <property type="match status" value="1"/>
</dbReference>
<proteinExistence type="inferred from homology"/>
<keyword evidence="5" id="KW-1185">Reference proteome</keyword>
<gene>
    <name evidence="4" type="ORF">MKW98_001744</name>
</gene>
<organism evidence="4 5">
    <name type="scientific">Papaver atlanticum</name>
    <dbReference type="NCBI Taxonomy" id="357466"/>
    <lineage>
        <taxon>Eukaryota</taxon>
        <taxon>Viridiplantae</taxon>
        <taxon>Streptophyta</taxon>
        <taxon>Embryophyta</taxon>
        <taxon>Tracheophyta</taxon>
        <taxon>Spermatophyta</taxon>
        <taxon>Magnoliopsida</taxon>
        <taxon>Ranunculales</taxon>
        <taxon>Papaveraceae</taxon>
        <taxon>Papaveroideae</taxon>
        <taxon>Papaver</taxon>
    </lineage>
</organism>
<keyword evidence="3" id="KW-0012">Acyltransferase</keyword>
<dbReference type="PANTHER" id="PTHR31623:SF17">
    <property type="entry name" value="F21J9.9"/>
    <property type="match status" value="1"/>
</dbReference>
<reference evidence="4" key="1">
    <citation type="submission" date="2022-04" db="EMBL/GenBank/DDBJ databases">
        <title>A functionally conserved STORR gene fusion in Papaver species that diverged 16.8 million years ago.</title>
        <authorList>
            <person name="Catania T."/>
        </authorList>
    </citation>
    <scope>NUCLEOTIDE SEQUENCE</scope>
    <source>
        <strain evidence="4">S-188037</strain>
    </source>
</reference>
<dbReference type="AlphaFoldDB" id="A0AAD4S7S9"/>
<dbReference type="InterPro" id="IPR023213">
    <property type="entry name" value="CAT-like_dom_sf"/>
</dbReference>
<sequence>MNFVKEAQVMVQVNMFDCGGIAICVCISHKIADACTMSTFIRNWAGKTNTARCGGSIVIPTRNQNLLIPSFDSAALFPPSEQLPSPPEIPPTPVPKEDSRIEKIVSKRFVLDAVKIKSVRDKLQVLMHDKYKFHRPTRVEVVSALIWKEAMKSSPTGSSSTVYHVVNFRKKIDPPLHDVSFGNISMHKKIKAVFPAITAQKNTANETSSRTSNEVEVLEVLENQLTEFVAQLRGEINKIKGDKGCIEKIYISSVSGYDDFIANISDVKDEALALWMTSWCNFGLYDADFGWGKPIWVTSSDPFIEPGKNKVFLIDTKCGQGREVWVNFEEDDMSKFELHLSEILELF</sequence>
<evidence type="ECO:0000313" key="5">
    <source>
        <dbReference type="Proteomes" id="UP001202328"/>
    </source>
</evidence>